<dbReference type="GO" id="GO:0008270">
    <property type="term" value="F:zinc ion binding"/>
    <property type="evidence" value="ECO:0007669"/>
    <property type="project" value="UniProtKB-KW"/>
</dbReference>
<dbReference type="PROSITE" id="PS51873">
    <property type="entry name" value="TRIAD"/>
    <property type="match status" value="1"/>
</dbReference>
<evidence type="ECO:0000256" key="8">
    <source>
        <dbReference type="ARBA" id="ARBA00022833"/>
    </source>
</evidence>
<dbReference type="PROSITE" id="PS00518">
    <property type="entry name" value="ZF_RING_1"/>
    <property type="match status" value="1"/>
</dbReference>
<feature type="domain" description="RWD" evidence="11">
    <location>
        <begin position="23"/>
        <end position="137"/>
    </location>
</feature>
<dbReference type="InterPro" id="IPR017907">
    <property type="entry name" value="Znf_RING_CS"/>
</dbReference>
<dbReference type="CDD" id="cd23820">
    <property type="entry name" value="RWD_RNF14"/>
    <property type="match status" value="1"/>
</dbReference>
<accession>A0A9P0QVB5</accession>
<evidence type="ECO:0000256" key="3">
    <source>
        <dbReference type="ARBA" id="ARBA00022679"/>
    </source>
</evidence>
<dbReference type="Gene3D" id="3.30.40.10">
    <property type="entry name" value="Zinc/RING finger domain, C3HC4 (zinc finger)"/>
    <property type="match status" value="1"/>
</dbReference>
<dbReference type="SUPFAM" id="SSF54495">
    <property type="entry name" value="UBC-like"/>
    <property type="match status" value="1"/>
</dbReference>
<dbReference type="InterPro" id="IPR002867">
    <property type="entry name" value="IBR_dom"/>
</dbReference>
<dbReference type="Gene3D" id="1.20.120.1750">
    <property type="match status" value="1"/>
</dbReference>
<dbReference type="PROSITE" id="PS50089">
    <property type="entry name" value="ZF_RING_2"/>
    <property type="match status" value="1"/>
</dbReference>
<dbReference type="GO" id="GO:0061630">
    <property type="term" value="F:ubiquitin protein ligase activity"/>
    <property type="evidence" value="ECO:0007669"/>
    <property type="project" value="UniProtKB-EC"/>
</dbReference>
<evidence type="ECO:0000256" key="9">
    <source>
        <dbReference type="PROSITE-ProRule" id="PRU00175"/>
    </source>
</evidence>
<dbReference type="InterPro" id="IPR031127">
    <property type="entry name" value="E3_UB_ligase_RBR"/>
</dbReference>
<dbReference type="SMART" id="SM00647">
    <property type="entry name" value="IBR"/>
    <property type="match status" value="2"/>
</dbReference>
<keyword evidence="8" id="KW-0862">Zinc</keyword>
<dbReference type="InterPro" id="IPR001841">
    <property type="entry name" value="Znf_RING"/>
</dbReference>
<dbReference type="EC" id="2.3.2.31" evidence="2"/>
<dbReference type="PANTHER" id="PTHR11685">
    <property type="entry name" value="RBR FAMILY RING FINGER AND IBR DOMAIN-CONTAINING"/>
    <property type="match status" value="1"/>
</dbReference>
<evidence type="ECO:0000256" key="6">
    <source>
        <dbReference type="ARBA" id="ARBA00022771"/>
    </source>
</evidence>
<dbReference type="InterPro" id="IPR013083">
    <property type="entry name" value="Znf_RING/FYVE/PHD"/>
</dbReference>
<keyword evidence="7" id="KW-0833">Ubl conjugation pathway</keyword>
<comment type="catalytic activity">
    <reaction evidence="1">
        <text>[E2 ubiquitin-conjugating enzyme]-S-ubiquitinyl-L-cysteine + [acceptor protein]-L-lysine = [E2 ubiquitin-conjugating enzyme]-L-cysteine + [acceptor protein]-N(6)-ubiquitinyl-L-lysine.</text>
        <dbReference type="EC" id="2.3.2.31"/>
    </reaction>
</comment>
<dbReference type="InterPro" id="IPR006575">
    <property type="entry name" value="RWD_dom"/>
</dbReference>
<dbReference type="OrthoDB" id="1431934at2759"/>
<evidence type="ECO:0000259" key="11">
    <source>
        <dbReference type="PROSITE" id="PS50908"/>
    </source>
</evidence>
<organism evidence="13 14">
    <name type="scientific">[Candida] railenensis</name>
    <dbReference type="NCBI Taxonomy" id="45579"/>
    <lineage>
        <taxon>Eukaryota</taxon>
        <taxon>Fungi</taxon>
        <taxon>Dikarya</taxon>
        <taxon>Ascomycota</taxon>
        <taxon>Saccharomycotina</taxon>
        <taxon>Pichiomycetes</taxon>
        <taxon>Debaryomycetaceae</taxon>
        <taxon>Kurtzmaniella</taxon>
    </lineage>
</organism>
<dbReference type="Pfam" id="PF05773">
    <property type="entry name" value="RWD"/>
    <property type="match status" value="1"/>
</dbReference>
<dbReference type="EMBL" id="CAKXYY010000024">
    <property type="protein sequence ID" value="CAH2355309.1"/>
    <property type="molecule type" value="Genomic_DNA"/>
</dbReference>
<dbReference type="InterPro" id="IPR016135">
    <property type="entry name" value="UBQ-conjugating_enzyme/RWD"/>
</dbReference>
<evidence type="ECO:0000256" key="7">
    <source>
        <dbReference type="ARBA" id="ARBA00022786"/>
    </source>
</evidence>
<protein>
    <recommendedName>
        <fullName evidence="2">RBR-type E3 ubiquitin transferase</fullName>
        <ecNumber evidence="2">2.3.2.31</ecNumber>
    </recommendedName>
</protein>
<keyword evidence="6 9" id="KW-0863">Zinc-finger</keyword>
<evidence type="ECO:0000313" key="13">
    <source>
        <dbReference type="EMBL" id="CAH2355309.1"/>
    </source>
</evidence>
<dbReference type="InterPro" id="IPR044066">
    <property type="entry name" value="TRIAD_supradom"/>
</dbReference>
<proteinExistence type="predicted"/>
<comment type="caution">
    <text evidence="13">The sequence shown here is derived from an EMBL/GenBank/DDBJ whole genome shotgun (WGS) entry which is preliminary data.</text>
</comment>
<feature type="domain" description="RING-type" evidence="10">
    <location>
        <begin position="173"/>
        <end position="220"/>
    </location>
</feature>
<dbReference type="SUPFAM" id="SSF57850">
    <property type="entry name" value="RING/U-box"/>
    <property type="match status" value="2"/>
</dbReference>
<gene>
    <name evidence="13" type="ORF">CLIB1423_24S00760</name>
</gene>
<evidence type="ECO:0000256" key="5">
    <source>
        <dbReference type="ARBA" id="ARBA00022737"/>
    </source>
</evidence>
<keyword evidence="14" id="KW-1185">Reference proteome</keyword>
<keyword evidence="4" id="KW-0479">Metal-binding</keyword>
<evidence type="ECO:0000313" key="14">
    <source>
        <dbReference type="Proteomes" id="UP000837801"/>
    </source>
</evidence>
<evidence type="ECO:0000259" key="10">
    <source>
        <dbReference type="PROSITE" id="PS50089"/>
    </source>
</evidence>
<name>A0A9P0QVB5_9ASCO</name>
<evidence type="ECO:0000256" key="2">
    <source>
        <dbReference type="ARBA" id="ARBA00012251"/>
    </source>
</evidence>
<keyword evidence="5" id="KW-0677">Repeat</keyword>
<dbReference type="GO" id="GO:0016567">
    <property type="term" value="P:protein ubiquitination"/>
    <property type="evidence" value="ECO:0007669"/>
    <property type="project" value="InterPro"/>
</dbReference>
<keyword evidence="3" id="KW-0808">Transferase</keyword>
<dbReference type="Proteomes" id="UP000837801">
    <property type="component" value="Unassembled WGS sequence"/>
</dbReference>
<dbReference type="Pfam" id="PF01485">
    <property type="entry name" value="IBR"/>
    <property type="match status" value="2"/>
</dbReference>
<reference evidence="13" key="1">
    <citation type="submission" date="2022-03" db="EMBL/GenBank/DDBJ databases">
        <authorList>
            <person name="Legras J.-L."/>
            <person name="Devillers H."/>
            <person name="Grondin C."/>
        </authorList>
    </citation>
    <scope>NUCLEOTIDE SEQUENCE</scope>
    <source>
        <strain evidence="13">CLIB 1423</strain>
    </source>
</reference>
<dbReference type="SMART" id="SM00591">
    <property type="entry name" value="RWD"/>
    <property type="match status" value="1"/>
</dbReference>
<feature type="domain" description="RING-type" evidence="12">
    <location>
        <begin position="169"/>
        <end position="473"/>
    </location>
</feature>
<evidence type="ECO:0000256" key="1">
    <source>
        <dbReference type="ARBA" id="ARBA00001798"/>
    </source>
</evidence>
<sequence>MSESDDIPNIYDLSIESEDLRVQELSSLSAIFPSTLKVDGFSGSIEIPLDSTVAVRVQDGSTPKSTLVSHLPPIIFEFILPPTYPHETQPTFNIKSSIISEDSIEILTIELSQFWEDYKDVILYSMIDHIQQNIATYIPSSIDCEQDMEKYHTLLSFDKKVIADEFDLQTFNCQICQDDFKGTNCTQFKSTCNHIFCNNCLFDFFSSLITSGEISKVHCPDYECTKRYLKIREKYLRIENVAVEAFNFNEFKAKIMTPPISLELLKSIIEKKVSKEEASELMNRYHRLFTKQQYDAISKLFPSRLVDCPRVGCTEQIFRENLHDPLVICRKCNFAFCNWCRKSWHGTLNKCGRKNNTGQYSDIPIEDIELWMSSEDGSKERIRLSYLHGKVLLKRVANEYTMDKLFNDMLQDSSQGFQKCPTCAMITQRLDGCNKMVCSTCSTIFCNLCGIYLDSWKPYDHFSLEDSTCYGKLFEGMPGAEPEPENLVIHHDDGLM</sequence>
<dbReference type="AlphaFoldDB" id="A0A9P0QVB5"/>
<dbReference type="PROSITE" id="PS50908">
    <property type="entry name" value="RWD"/>
    <property type="match status" value="1"/>
</dbReference>
<dbReference type="Gene3D" id="3.10.110.10">
    <property type="entry name" value="Ubiquitin Conjugating Enzyme"/>
    <property type="match status" value="1"/>
</dbReference>
<evidence type="ECO:0000256" key="4">
    <source>
        <dbReference type="ARBA" id="ARBA00022723"/>
    </source>
</evidence>
<evidence type="ECO:0000259" key="12">
    <source>
        <dbReference type="PROSITE" id="PS51873"/>
    </source>
</evidence>